<keyword evidence="2" id="KW-1185">Reference proteome</keyword>
<organism evidence="1 2">
    <name type="scientific">Claviceps pusilla</name>
    <dbReference type="NCBI Taxonomy" id="123648"/>
    <lineage>
        <taxon>Eukaryota</taxon>
        <taxon>Fungi</taxon>
        <taxon>Dikarya</taxon>
        <taxon>Ascomycota</taxon>
        <taxon>Pezizomycotina</taxon>
        <taxon>Sordariomycetes</taxon>
        <taxon>Hypocreomycetidae</taxon>
        <taxon>Hypocreales</taxon>
        <taxon>Clavicipitaceae</taxon>
        <taxon>Claviceps</taxon>
    </lineage>
</organism>
<evidence type="ECO:0000313" key="2">
    <source>
        <dbReference type="Proteomes" id="UP000748025"/>
    </source>
</evidence>
<sequence>MCETTRLGTQIRVVVWGSVRSRRRKTEGWSLEMVVSGVSCSLWQSDLLSMILRRDLKGTTDRMDLHASDWILLWSVLLDDVDDVDDLIV</sequence>
<accession>A0A9P7SU48</accession>
<evidence type="ECO:0000313" key="1">
    <source>
        <dbReference type="EMBL" id="KAG5990926.1"/>
    </source>
</evidence>
<proteinExistence type="predicted"/>
<protein>
    <submittedName>
        <fullName evidence="1">Uncharacterized protein</fullName>
    </submittedName>
</protein>
<dbReference type="AlphaFoldDB" id="A0A9P7SU48"/>
<gene>
    <name evidence="1" type="ORF">E4U43_004157</name>
</gene>
<name>A0A9P7SU48_9HYPO</name>
<dbReference type="EMBL" id="SRPW01002719">
    <property type="protein sequence ID" value="KAG5990926.1"/>
    <property type="molecule type" value="Genomic_DNA"/>
</dbReference>
<comment type="caution">
    <text evidence="1">The sequence shown here is derived from an EMBL/GenBank/DDBJ whole genome shotgun (WGS) entry which is preliminary data.</text>
</comment>
<reference evidence="1" key="1">
    <citation type="journal article" date="2020" name="bioRxiv">
        <title>Whole genome comparisons of ergot fungi reveals the divergence and evolution of species within the genus Claviceps are the result of varying mechanisms driving genome evolution and host range expansion.</title>
        <authorList>
            <person name="Wyka S.A."/>
            <person name="Mondo S.J."/>
            <person name="Liu M."/>
            <person name="Dettman J."/>
            <person name="Nalam V."/>
            <person name="Broders K.D."/>
        </authorList>
    </citation>
    <scope>NUCLEOTIDE SEQUENCE</scope>
    <source>
        <strain evidence="1">CCC 602</strain>
    </source>
</reference>
<dbReference type="Proteomes" id="UP000748025">
    <property type="component" value="Unassembled WGS sequence"/>
</dbReference>
<feature type="non-terminal residue" evidence="1">
    <location>
        <position position="89"/>
    </location>
</feature>